<dbReference type="EMBL" id="KF901177">
    <property type="protein sequence ID" value="AIF20850.1"/>
    <property type="molecule type" value="Genomic_DNA"/>
</dbReference>
<dbReference type="AlphaFoldDB" id="A0A075HZ77"/>
<name>A0A075HZ77_9ARCH</name>
<sequence>MSKAIQVYDNAKEKLVNIPEDEVENITDMMRVFTGIQEVWYTAYKEKISEPNFISGLLRFAISFVKRGLDPNYAGTESGGGSESTISAKAEKIWESVGDKIIDILEDITTSEDFLPTNVPKEIFVEEDRHVRNAIAYCFIAGAFNIWTPKFWRSDAIAAKIREKDQAEAEKEKGIAEKEKAKAEKRVPVGN</sequence>
<evidence type="ECO:0000256" key="1">
    <source>
        <dbReference type="SAM" id="MobiDB-lite"/>
    </source>
</evidence>
<proteinExistence type="predicted"/>
<protein>
    <submittedName>
        <fullName evidence="2">Uncharacterized protein</fullName>
    </submittedName>
</protein>
<evidence type="ECO:0000313" key="2">
    <source>
        <dbReference type="EMBL" id="AIF20850.1"/>
    </source>
</evidence>
<accession>A0A075HZ77</accession>
<feature type="region of interest" description="Disordered" evidence="1">
    <location>
        <begin position="168"/>
        <end position="191"/>
    </location>
</feature>
<organism evidence="2">
    <name type="scientific">uncultured marine thaumarchaeote KM3_95_D02</name>
    <dbReference type="NCBI Taxonomy" id="1456347"/>
    <lineage>
        <taxon>Archaea</taxon>
        <taxon>Nitrososphaerota</taxon>
        <taxon>environmental samples</taxon>
    </lineage>
</organism>
<reference evidence="2" key="1">
    <citation type="journal article" date="2014" name="Genome Biol. Evol.">
        <title>Pangenome evidence for extensive interdomain horizontal transfer affecting lineage core and shell genes in uncultured planktonic thaumarchaeota and euryarchaeota.</title>
        <authorList>
            <person name="Deschamps P."/>
            <person name="Zivanovic Y."/>
            <person name="Moreira D."/>
            <person name="Rodriguez-Valera F."/>
            <person name="Lopez-Garcia P."/>
        </authorList>
    </citation>
    <scope>NUCLEOTIDE SEQUENCE</scope>
</reference>